<evidence type="ECO:0000313" key="3">
    <source>
        <dbReference type="Proteomes" id="UP000887013"/>
    </source>
</evidence>
<gene>
    <name evidence="2" type="ORF">NPIL_49791</name>
</gene>
<dbReference type="Proteomes" id="UP000887013">
    <property type="component" value="Unassembled WGS sequence"/>
</dbReference>
<feature type="non-terminal residue" evidence="2">
    <location>
        <position position="567"/>
    </location>
</feature>
<evidence type="ECO:0000313" key="2">
    <source>
        <dbReference type="EMBL" id="GFS89667.1"/>
    </source>
</evidence>
<dbReference type="AlphaFoldDB" id="A0A8X6N2A8"/>
<feature type="region of interest" description="Disordered" evidence="1">
    <location>
        <begin position="1"/>
        <end position="20"/>
    </location>
</feature>
<evidence type="ECO:0000256" key="1">
    <source>
        <dbReference type="SAM" id="MobiDB-lite"/>
    </source>
</evidence>
<accession>A0A8X6N2A8</accession>
<protein>
    <submittedName>
        <fullName evidence="2">Uncharacterized protein</fullName>
    </submittedName>
</protein>
<reference evidence="2" key="1">
    <citation type="submission" date="2020-08" db="EMBL/GenBank/DDBJ databases">
        <title>Multicomponent nature underlies the extraordinary mechanical properties of spider dragline silk.</title>
        <authorList>
            <person name="Kono N."/>
            <person name="Nakamura H."/>
            <person name="Mori M."/>
            <person name="Yoshida Y."/>
            <person name="Ohtoshi R."/>
            <person name="Malay A.D."/>
            <person name="Moran D.A.P."/>
            <person name="Tomita M."/>
            <person name="Numata K."/>
            <person name="Arakawa K."/>
        </authorList>
    </citation>
    <scope>NUCLEOTIDE SEQUENCE</scope>
</reference>
<comment type="caution">
    <text evidence="2">The sequence shown here is derived from an EMBL/GenBank/DDBJ whole genome shotgun (WGS) entry which is preliminary data.</text>
</comment>
<name>A0A8X6N2A8_NEPPI</name>
<dbReference type="EMBL" id="BMAW01004562">
    <property type="protein sequence ID" value="GFS89667.1"/>
    <property type="molecule type" value="Genomic_DNA"/>
</dbReference>
<proteinExistence type="predicted"/>
<sequence>LGSLGVNADVGGKTGQGANADLGTDARIGRKADLAVNANLDGKAGSYGFRSSRILKNGSLSENAMGHEETIDDPEDLFSSKNESRQRFDLVVKRRSNKESFEYGHKTEFGNKHGSHLIFDGKHATRDANLKFENRRQGSDRFNIILSKITHFLHPKSDSLYTIDDNADDNSDIGHKNAFSEMFYHQRRVINGGDDEFTVTGAKDKENFGRHLAINSKTGIDDNHDFTLNVNIKRKSKLNKNSSLSNEDGVGGIADREIAPNVKSGGSEVLNHTELNGKNGYRSFGVRIKSGLEDSDRLRDNADTEADINRDASFRHRNRIEGKAGLKITSDLDNIVRLEKDGVQRDSVLSTIFGLGKSVKFGGDDKERYATYVNGKDGIRSVSLSGKAGLRDIDSLTFKANIDSKAGLVDGAAFKHAYGFGGKAGLKIISDFGDSTRIERKTVQGNSAAFGLGKSVEFVGDDELDVTGVKTKASLGILGKNGLAFKDALGGSVNIETDTGMLDSARFGVSESLSIKKNVGINSKYGDVAEHDIIPGVGKKAAPQFRTGSALRNGFGDNFRSSSKRQR</sequence>
<keyword evidence="3" id="KW-1185">Reference proteome</keyword>
<organism evidence="2 3">
    <name type="scientific">Nephila pilipes</name>
    <name type="common">Giant wood spider</name>
    <name type="synonym">Nephila maculata</name>
    <dbReference type="NCBI Taxonomy" id="299642"/>
    <lineage>
        <taxon>Eukaryota</taxon>
        <taxon>Metazoa</taxon>
        <taxon>Ecdysozoa</taxon>
        <taxon>Arthropoda</taxon>
        <taxon>Chelicerata</taxon>
        <taxon>Arachnida</taxon>
        <taxon>Araneae</taxon>
        <taxon>Araneomorphae</taxon>
        <taxon>Entelegynae</taxon>
        <taxon>Araneoidea</taxon>
        <taxon>Nephilidae</taxon>
        <taxon>Nephila</taxon>
    </lineage>
</organism>